<dbReference type="Proteomes" id="UP001147746">
    <property type="component" value="Unassembled WGS sequence"/>
</dbReference>
<dbReference type="InterPro" id="IPR001138">
    <property type="entry name" value="Zn2Cys6_DnaBD"/>
</dbReference>
<gene>
    <name evidence="8" type="ORF">N7476_008076</name>
</gene>
<dbReference type="InterPro" id="IPR036864">
    <property type="entry name" value="Zn2-C6_fun-type_DNA-bd_sf"/>
</dbReference>
<dbReference type="Pfam" id="PF00172">
    <property type="entry name" value="Zn_clus"/>
    <property type="match status" value="1"/>
</dbReference>
<evidence type="ECO:0000313" key="9">
    <source>
        <dbReference type="Proteomes" id="UP001147746"/>
    </source>
</evidence>
<evidence type="ECO:0000256" key="5">
    <source>
        <dbReference type="ARBA" id="ARBA00023242"/>
    </source>
</evidence>
<dbReference type="EMBL" id="JAPZBO010000008">
    <property type="protein sequence ID" value="KAJ5307420.1"/>
    <property type="molecule type" value="Genomic_DNA"/>
</dbReference>
<reference evidence="8" key="2">
    <citation type="journal article" date="2023" name="IMA Fungus">
        <title>Comparative genomic study of the Penicillium genus elucidates a diverse pangenome and 15 lateral gene transfer events.</title>
        <authorList>
            <person name="Petersen C."/>
            <person name="Sorensen T."/>
            <person name="Nielsen M.R."/>
            <person name="Sondergaard T.E."/>
            <person name="Sorensen J.L."/>
            <person name="Fitzpatrick D.A."/>
            <person name="Frisvad J.C."/>
            <person name="Nielsen K.L."/>
        </authorList>
    </citation>
    <scope>NUCLEOTIDE SEQUENCE</scope>
    <source>
        <strain evidence="8">IBT 21472</strain>
    </source>
</reference>
<proteinExistence type="predicted"/>
<dbReference type="CDD" id="cd00067">
    <property type="entry name" value="GAL4"/>
    <property type="match status" value="1"/>
</dbReference>
<sequence length="537" mass="61675">MTGYNQPTPRVDLITKACDTCRKRKVKCHLPTQSIPVRARCARCERLNLPCTFTSPSKTRGPKKRANPIPGLQGQRASNAQYRTDDICDRRLLKIIMWDYLDNLYPTVPIVHRPSFQKALQDDHDYEDDGFLSLTTSIVALVVATMASKFQAYQSHDPPLKFSSRKEVVHFCYAKVTRLRTSSYFDELNFQKFSVPYLFFAAFLQLGDHNWSRMLSVEAMQIARLLNFHQISEYKGLNCIETQLRKKGFWLVFYSFVHAHLQNLLGERLTYLDPVMLHAINPSDLLPLETDDECIFEHEAMIPENTPPCLATGFIYHSRVFWAAIRSSHPNVPEDEPCSCVRARNPNLQVSYYQNRLDDLQSLVGDIPTSLWVPASDEFNHEDPNIETANNIRTQFASLRANLHVTHLWLQSLIMDQLEVAQSNQRPSSGSDSGHQPATLDQRTLWMERERLCRELFFIIFNTPQISLEANGLHLANKVRDIAASLLACPFLPDDPVSKRVSDYIQRATDILSRLDSSEGMNTMHLQTWVDTDRIRT</sequence>
<dbReference type="CDD" id="cd12148">
    <property type="entry name" value="fungal_TF_MHR"/>
    <property type="match status" value="1"/>
</dbReference>
<dbReference type="GO" id="GO:0008270">
    <property type="term" value="F:zinc ion binding"/>
    <property type="evidence" value="ECO:0007669"/>
    <property type="project" value="InterPro"/>
</dbReference>
<dbReference type="PANTHER" id="PTHR31668">
    <property type="entry name" value="GLUCOSE TRANSPORT TRANSCRIPTION REGULATOR RGT1-RELATED-RELATED"/>
    <property type="match status" value="1"/>
</dbReference>
<dbReference type="Gene3D" id="4.10.240.10">
    <property type="entry name" value="Zn(2)-C6 fungal-type DNA-binding domain"/>
    <property type="match status" value="1"/>
</dbReference>
<evidence type="ECO:0000259" key="7">
    <source>
        <dbReference type="PROSITE" id="PS50048"/>
    </source>
</evidence>
<dbReference type="GO" id="GO:0000981">
    <property type="term" value="F:DNA-binding transcription factor activity, RNA polymerase II-specific"/>
    <property type="evidence" value="ECO:0007669"/>
    <property type="project" value="InterPro"/>
</dbReference>
<dbReference type="PROSITE" id="PS50048">
    <property type="entry name" value="ZN2_CY6_FUNGAL_2"/>
    <property type="match status" value="1"/>
</dbReference>
<dbReference type="PROSITE" id="PS00463">
    <property type="entry name" value="ZN2_CY6_FUNGAL_1"/>
    <property type="match status" value="1"/>
</dbReference>
<name>A0A9W9PSY4_9EURO</name>
<evidence type="ECO:0000256" key="4">
    <source>
        <dbReference type="ARBA" id="ARBA00023163"/>
    </source>
</evidence>
<keyword evidence="5" id="KW-0539">Nucleus</keyword>
<feature type="region of interest" description="Disordered" evidence="6">
    <location>
        <begin position="55"/>
        <end position="76"/>
    </location>
</feature>
<evidence type="ECO:0000256" key="2">
    <source>
        <dbReference type="ARBA" id="ARBA00023015"/>
    </source>
</evidence>
<dbReference type="GO" id="GO:0006351">
    <property type="term" value="P:DNA-templated transcription"/>
    <property type="evidence" value="ECO:0007669"/>
    <property type="project" value="InterPro"/>
</dbReference>
<dbReference type="SMART" id="SM00066">
    <property type="entry name" value="GAL4"/>
    <property type="match status" value="1"/>
</dbReference>
<evidence type="ECO:0000313" key="8">
    <source>
        <dbReference type="EMBL" id="KAJ5307420.1"/>
    </source>
</evidence>
<reference evidence="8" key="1">
    <citation type="submission" date="2022-12" db="EMBL/GenBank/DDBJ databases">
        <authorList>
            <person name="Petersen C."/>
        </authorList>
    </citation>
    <scope>NUCLEOTIDE SEQUENCE</scope>
    <source>
        <strain evidence="8">IBT 21472</strain>
    </source>
</reference>
<evidence type="ECO:0000256" key="3">
    <source>
        <dbReference type="ARBA" id="ARBA00023125"/>
    </source>
</evidence>
<keyword evidence="4" id="KW-0804">Transcription</keyword>
<dbReference type="InterPro" id="IPR050797">
    <property type="entry name" value="Carb_Metab_Trans_Reg"/>
</dbReference>
<feature type="domain" description="Zn(2)-C6 fungal-type" evidence="7">
    <location>
        <begin position="17"/>
        <end position="53"/>
    </location>
</feature>
<keyword evidence="9" id="KW-1185">Reference proteome</keyword>
<dbReference type="SUPFAM" id="SSF57701">
    <property type="entry name" value="Zn2/Cys6 DNA-binding domain"/>
    <property type="match status" value="1"/>
</dbReference>
<dbReference type="PANTHER" id="PTHR31668:SF30">
    <property type="entry name" value="ZN(II)2CYS6 TRANSCRIPTION FACTOR (EUROFUNG)"/>
    <property type="match status" value="1"/>
</dbReference>
<keyword evidence="2" id="KW-0805">Transcription regulation</keyword>
<keyword evidence="1" id="KW-0479">Metal-binding</keyword>
<evidence type="ECO:0000256" key="6">
    <source>
        <dbReference type="SAM" id="MobiDB-lite"/>
    </source>
</evidence>
<organism evidence="8 9">
    <name type="scientific">Penicillium atrosanguineum</name>
    <dbReference type="NCBI Taxonomy" id="1132637"/>
    <lineage>
        <taxon>Eukaryota</taxon>
        <taxon>Fungi</taxon>
        <taxon>Dikarya</taxon>
        <taxon>Ascomycota</taxon>
        <taxon>Pezizomycotina</taxon>
        <taxon>Eurotiomycetes</taxon>
        <taxon>Eurotiomycetidae</taxon>
        <taxon>Eurotiales</taxon>
        <taxon>Aspergillaceae</taxon>
        <taxon>Penicillium</taxon>
    </lineage>
</organism>
<dbReference type="Pfam" id="PF04082">
    <property type="entry name" value="Fungal_trans"/>
    <property type="match status" value="1"/>
</dbReference>
<dbReference type="InterPro" id="IPR007219">
    <property type="entry name" value="XnlR_reg_dom"/>
</dbReference>
<dbReference type="AlphaFoldDB" id="A0A9W9PSY4"/>
<comment type="caution">
    <text evidence="8">The sequence shown here is derived from an EMBL/GenBank/DDBJ whole genome shotgun (WGS) entry which is preliminary data.</text>
</comment>
<dbReference type="GO" id="GO:0003677">
    <property type="term" value="F:DNA binding"/>
    <property type="evidence" value="ECO:0007669"/>
    <property type="project" value="UniProtKB-KW"/>
</dbReference>
<evidence type="ECO:0000256" key="1">
    <source>
        <dbReference type="ARBA" id="ARBA00022723"/>
    </source>
</evidence>
<keyword evidence="3" id="KW-0238">DNA-binding</keyword>
<accession>A0A9W9PSY4</accession>
<protein>
    <submittedName>
        <fullName evidence="8">Beta-glucosidase</fullName>
    </submittedName>
</protein>